<reference evidence="1" key="1">
    <citation type="submission" date="2015-01" db="EMBL/GenBank/DDBJ databases">
        <title>The Genome Sequence of Cladophialophora bantiana CBS 173.52.</title>
        <authorList>
            <consortium name="The Broad Institute Genomics Platform"/>
            <person name="Cuomo C."/>
            <person name="de Hoog S."/>
            <person name="Gorbushina A."/>
            <person name="Stielow B."/>
            <person name="Teixiera M."/>
            <person name="Abouelleil A."/>
            <person name="Chapman S.B."/>
            <person name="Priest M."/>
            <person name="Young S.K."/>
            <person name="Wortman J."/>
            <person name="Nusbaum C."/>
            <person name="Birren B."/>
        </authorList>
    </citation>
    <scope>NUCLEOTIDE SEQUENCE [LARGE SCALE GENOMIC DNA]</scope>
    <source>
        <strain evidence="1">CBS 173.52</strain>
    </source>
</reference>
<dbReference type="AlphaFoldDB" id="A0A0D2IL46"/>
<gene>
    <name evidence="1" type="ORF">Z519_01078</name>
</gene>
<dbReference type="Proteomes" id="UP000053789">
    <property type="component" value="Unassembled WGS sequence"/>
</dbReference>
<dbReference type="EMBL" id="KN846981">
    <property type="protein sequence ID" value="KIW97494.1"/>
    <property type="molecule type" value="Genomic_DNA"/>
</dbReference>
<accession>A0A0D2IL46</accession>
<keyword evidence="2" id="KW-1185">Reference proteome</keyword>
<dbReference type="HOGENOM" id="CLU_2061235_0_0_1"/>
<name>A0A0D2IL46_CLAB1</name>
<organism evidence="1 2">
    <name type="scientific">Cladophialophora bantiana (strain ATCC 10958 / CBS 173.52 / CDC B-1940 / NIH 8579)</name>
    <name type="common">Xylohypha bantiana</name>
    <dbReference type="NCBI Taxonomy" id="1442370"/>
    <lineage>
        <taxon>Eukaryota</taxon>
        <taxon>Fungi</taxon>
        <taxon>Dikarya</taxon>
        <taxon>Ascomycota</taxon>
        <taxon>Pezizomycotina</taxon>
        <taxon>Eurotiomycetes</taxon>
        <taxon>Chaetothyriomycetidae</taxon>
        <taxon>Chaetothyriales</taxon>
        <taxon>Herpotrichiellaceae</taxon>
        <taxon>Cladophialophora</taxon>
    </lineage>
</organism>
<dbReference type="GeneID" id="27694006"/>
<protein>
    <submittedName>
        <fullName evidence="1">Uncharacterized protein</fullName>
    </submittedName>
</protein>
<proteinExistence type="predicted"/>
<evidence type="ECO:0000313" key="1">
    <source>
        <dbReference type="EMBL" id="KIW97494.1"/>
    </source>
</evidence>
<dbReference type="VEuPathDB" id="FungiDB:Z519_01078"/>
<dbReference type="RefSeq" id="XP_016624163.1">
    <property type="nucleotide sequence ID" value="XM_016758835.1"/>
</dbReference>
<sequence length="119" mass="13527">MDSQEKAALVTDIDTYLTGKDWYRKRGIKRLFVPPATGRGQDLVDHSACSAFWMSMNAIAFSEWLGDSVLQQLLRRIDDINCIMFLEDSSIGLDEPGEGKILMIEQTTISMHYPALRRD</sequence>
<evidence type="ECO:0000313" key="2">
    <source>
        <dbReference type="Proteomes" id="UP000053789"/>
    </source>
</evidence>